<keyword evidence="2 4" id="KW-0012">Acyltransferase</keyword>
<gene>
    <name evidence="4" type="ORF">SAMN02745775_103371</name>
</gene>
<name>A0A1I4ADJ3_9PROT</name>
<reference evidence="4 5" key="1">
    <citation type="submission" date="2016-10" db="EMBL/GenBank/DDBJ databases">
        <authorList>
            <person name="de Groot N.N."/>
        </authorList>
    </citation>
    <scope>NUCLEOTIDE SEQUENCE [LARGE SCALE GENOMIC DNA]</scope>
    <source>
        <strain evidence="4 5">DSM 19981</strain>
    </source>
</reference>
<evidence type="ECO:0000256" key="2">
    <source>
        <dbReference type="ARBA" id="ARBA00023315"/>
    </source>
</evidence>
<keyword evidence="5" id="KW-1185">Reference proteome</keyword>
<dbReference type="SUPFAM" id="SSF55729">
    <property type="entry name" value="Acyl-CoA N-acyltransferases (Nat)"/>
    <property type="match status" value="1"/>
</dbReference>
<feature type="domain" description="N-acetyltransferase" evidence="3">
    <location>
        <begin position="1"/>
        <end position="169"/>
    </location>
</feature>
<evidence type="ECO:0000313" key="4">
    <source>
        <dbReference type="EMBL" id="SFK54414.1"/>
    </source>
</evidence>
<dbReference type="GO" id="GO:0016747">
    <property type="term" value="F:acyltransferase activity, transferring groups other than amino-acyl groups"/>
    <property type="evidence" value="ECO:0007669"/>
    <property type="project" value="InterPro"/>
</dbReference>
<dbReference type="Proteomes" id="UP000199473">
    <property type="component" value="Unassembled WGS sequence"/>
</dbReference>
<evidence type="ECO:0000256" key="1">
    <source>
        <dbReference type="ARBA" id="ARBA00022679"/>
    </source>
</evidence>
<dbReference type="Pfam" id="PF00583">
    <property type="entry name" value="Acetyltransf_1"/>
    <property type="match status" value="1"/>
</dbReference>
<evidence type="ECO:0000313" key="5">
    <source>
        <dbReference type="Proteomes" id="UP000199473"/>
    </source>
</evidence>
<dbReference type="EMBL" id="FOSQ01000003">
    <property type="protein sequence ID" value="SFK54414.1"/>
    <property type="molecule type" value="Genomic_DNA"/>
</dbReference>
<sequence length="191" mass="20006">MIRPATRADAPAIGEMHARAWTETYPGLVPAALFEEMTNPARRRAAWARNLAEPLLEGGTLVAEEAGAIIGFVSVCRARDAALGTAGEVSGLYLLRQAQRRGLGRALLAAGAARLMAAGITDAAAWVLDANHQARAFYAATGAVPGISQTGYHRETAVSETAYLWRDLSCIPPHHHTGPASASAAAKARGI</sequence>
<dbReference type="InterPro" id="IPR000182">
    <property type="entry name" value="GNAT_dom"/>
</dbReference>
<proteinExistence type="predicted"/>
<dbReference type="PROSITE" id="PS51186">
    <property type="entry name" value="GNAT"/>
    <property type="match status" value="1"/>
</dbReference>
<dbReference type="InterPro" id="IPR016181">
    <property type="entry name" value="Acyl_CoA_acyltransferase"/>
</dbReference>
<evidence type="ECO:0000259" key="3">
    <source>
        <dbReference type="PROSITE" id="PS51186"/>
    </source>
</evidence>
<dbReference type="STRING" id="1123062.SAMN02745775_103371"/>
<dbReference type="OrthoDB" id="9799154at2"/>
<dbReference type="RefSeq" id="WP_139226033.1">
    <property type="nucleotide sequence ID" value="NZ_FOSQ01000003.1"/>
</dbReference>
<dbReference type="InterPro" id="IPR050832">
    <property type="entry name" value="Bact_Acetyltransf"/>
</dbReference>
<keyword evidence="1 4" id="KW-0808">Transferase</keyword>
<dbReference type="Gene3D" id="3.40.630.30">
    <property type="match status" value="1"/>
</dbReference>
<protein>
    <submittedName>
        <fullName evidence="4">L-amino acid N-acyltransferase YncA</fullName>
    </submittedName>
</protein>
<dbReference type="PANTHER" id="PTHR43877">
    <property type="entry name" value="AMINOALKYLPHOSPHONATE N-ACETYLTRANSFERASE-RELATED-RELATED"/>
    <property type="match status" value="1"/>
</dbReference>
<dbReference type="AlphaFoldDB" id="A0A1I4ADJ3"/>
<organism evidence="4 5">
    <name type="scientific">Falsiroseomonas stagni DSM 19981</name>
    <dbReference type="NCBI Taxonomy" id="1123062"/>
    <lineage>
        <taxon>Bacteria</taxon>
        <taxon>Pseudomonadati</taxon>
        <taxon>Pseudomonadota</taxon>
        <taxon>Alphaproteobacteria</taxon>
        <taxon>Acetobacterales</taxon>
        <taxon>Roseomonadaceae</taxon>
        <taxon>Falsiroseomonas</taxon>
    </lineage>
</organism>
<accession>A0A1I4ADJ3</accession>